<dbReference type="Pfam" id="PF00535">
    <property type="entry name" value="Glycos_transf_2"/>
    <property type="match status" value="1"/>
</dbReference>
<reference evidence="2 3" key="1">
    <citation type="submission" date="2018-09" db="EMBL/GenBank/DDBJ databases">
        <title>Characterization of the phylogenetic diversity of five novel species belonging to the genus Bifidobacterium.</title>
        <authorList>
            <person name="Lugli G.A."/>
            <person name="Duranti S."/>
            <person name="Milani C."/>
        </authorList>
    </citation>
    <scope>NUCLEOTIDE SEQUENCE [LARGE SCALE GENOMIC DNA]</scope>
    <source>
        <strain evidence="2 3">2020B</strain>
    </source>
</reference>
<dbReference type="GO" id="GO:0016740">
    <property type="term" value="F:transferase activity"/>
    <property type="evidence" value="ECO:0007669"/>
    <property type="project" value="UniProtKB-KW"/>
</dbReference>
<gene>
    <name evidence="2" type="ORF">D2E22_1415</name>
</gene>
<dbReference type="RefSeq" id="WP_126032402.1">
    <property type="nucleotide sequence ID" value="NZ_QXGI01000005.1"/>
</dbReference>
<dbReference type="PANTHER" id="PTHR43685:SF2">
    <property type="entry name" value="GLYCOSYLTRANSFERASE 2-LIKE DOMAIN-CONTAINING PROTEIN"/>
    <property type="match status" value="1"/>
</dbReference>
<accession>A0A430F646</accession>
<keyword evidence="3" id="KW-1185">Reference proteome</keyword>
<dbReference type="PANTHER" id="PTHR43685">
    <property type="entry name" value="GLYCOSYLTRANSFERASE"/>
    <property type="match status" value="1"/>
</dbReference>
<dbReference type="AlphaFoldDB" id="A0A430F646"/>
<evidence type="ECO:0000313" key="3">
    <source>
        <dbReference type="Proteomes" id="UP000288052"/>
    </source>
</evidence>
<comment type="caution">
    <text evidence="2">The sequence shown here is derived from an EMBL/GenBank/DDBJ whole genome shotgun (WGS) entry which is preliminary data.</text>
</comment>
<evidence type="ECO:0000313" key="2">
    <source>
        <dbReference type="EMBL" id="RSX47231.1"/>
    </source>
</evidence>
<dbReference type="InterPro" id="IPR001173">
    <property type="entry name" value="Glyco_trans_2-like"/>
</dbReference>
<dbReference type="Gene3D" id="3.90.550.10">
    <property type="entry name" value="Spore Coat Polysaccharide Biosynthesis Protein SpsA, Chain A"/>
    <property type="match status" value="1"/>
</dbReference>
<feature type="domain" description="Glycosyltransferase 2-like" evidence="1">
    <location>
        <begin position="10"/>
        <end position="186"/>
    </location>
</feature>
<dbReference type="Proteomes" id="UP000288052">
    <property type="component" value="Unassembled WGS sequence"/>
</dbReference>
<dbReference type="EMBL" id="QXGI01000005">
    <property type="protein sequence ID" value="RSX47231.1"/>
    <property type="molecule type" value="Genomic_DNA"/>
</dbReference>
<dbReference type="OrthoDB" id="3226099at2"/>
<dbReference type="InterPro" id="IPR050834">
    <property type="entry name" value="Glycosyltransf_2"/>
</dbReference>
<evidence type="ECO:0000259" key="1">
    <source>
        <dbReference type="Pfam" id="PF00535"/>
    </source>
</evidence>
<organism evidence="2 3">
    <name type="scientific">Bifidobacterium castoris</name>
    <dbReference type="NCBI Taxonomy" id="2306972"/>
    <lineage>
        <taxon>Bacteria</taxon>
        <taxon>Bacillati</taxon>
        <taxon>Actinomycetota</taxon>
        <taxon>Actinomycetes</taxon>
        <taxon>Bifidobacteriales</taxon>
        <taxon>Bifidobacteriaceae</taxon>
        <taxon>Bifidobacterium</taxon>
    </lineage>
</organism>
<name>A0A430F646_9BIFI</name>
<keyword evidence="2" id="KW-0808">Transferase</keyword>
<dbReference type="InterPro" id="IPR029044">
    <property type="entry name" value="Nucleotide-diphossugar_trans"/>
</dbReference>
<sequence>MTDPKNPAISVVVPVYNQQDYVGACIASILAQTMTDAELLLVDDGSTDDSLAVIRRVAADDSRCTIIEQPNRGVAAARNAGLDAARGAWVCFIDPDDVVDDDYLATLFAQTSEHPQADVIMSTCVAFDDAGERRQHFFPEDFTVRGDEAKRQLYHQLMDGAYRQQPGFVTAIGVPWGKLYRRALLDEDGLRFDPRLPRMQDNLFNMEVFHAARELVYIDYAGYRYRVGGLGARTLANTAKGLYHPAIDARSRLMRDYRLDADDELRRAWHIEQVNLYYQELKAVAMLQPRRWSRIRKACLRRAHELRGRLDMIDPAVLPRSIRLKYLMLTNRLMNAAAATLLWKSHER</sequence>
<proteinExistence type="predicted"/>
<dbReference type="SUPFAM" id="SSF53448">
    <property type="entry name" value="Nucleotide-diphospho-sugar transferases"/>
    <property type="match status" value="1"/>
</dbReference>
<protein>
    <submittedName>
        <fullName evidence="2">Glycosyl transferase</fullName>
    </submittedName>
</protein>
<dbReference type="CDD" id="cd00761">
    <property type="entry name" value="Glyco_tranf_GTA_type"/>
    <property type="match status" value="1"/>
</dbReference>